<name>A0ABX1X2Z4_9BACL</name>
<dbReference type="PANTHER" id="PTHR34216:SF11">
    <property type="entry name" value="CHITOOLIGOSACCHARIDE DEACETYLASE"/>
    <property type="match status" value="1"/>
</dbReference>
<dbReference type="PROSITE" id="PS51677">
    <property type="entry name" value="NODB"/>
    <property type="match status" value="1"/>
</dbReference>
<keyword evidence="4" id="KW-1185">Reference proteome</keyword>
<dbReference type="SUPFAM" id="SSF88713">
    <property type="entry name" value="Glycoside hydrolase/deacetylase"/>
    <property type="match status" value="1"/>
</dbReference>
<dbReference type="InterPro" id="IPR002509">
    <property type="entry name" value="NODB_dom"/>
</dbReference>
<dbReference type="RefSeq" id="WP_171628518.1">
    <property type="nucleotide sequence ID" value="NZ_WHNY01000005.1"/>
</dbReference>
<accession>A0ABX1X2Z4</accession>
<evidence type="ECO:0000313" key="3">
    <source>
        <dbReference type="EMBL" id="NOU62694.1"/>
    </source>
</evidence>
<dbReference type="Proteomes" id="UP000653578">
    <property type="component" value="Unassembled WGS sequence"/>
</dbReference>
<dbReference type="InterPro" id="IPR051398">
    <property type="entry name" value="Polysacch_Deacetylase"/>
</dbReference>
<dbReference type="EMBL" id="WHNY01000005">
    <property type="protein sequence ID" value="NOU62694.1"/>
    <property type="molecule type" value="Genomic_DNA"/>
</dbReference>
<reference evidence="3 4" key="1">
    <citation type="submission" date="2019-10" db="EMBL/GenBank/DDBJ databases">
        <title>Description of Paenibacillus humi sp. nov.</title>
        <authorList>
            <person name="Carlier A."/>
            <person name="Qi S."/>
        </authorList>
    </citation>
    <scope>NUCLEOTIDE SEQUENCE [LARGE SCALE GENOMIC DNA]</scope>
    <source>
        <strain evidence="3 4">LMG 31461</strain>
    </source>
</reference>
<keyword evidence="1" id="KW-0732">Signal</keyword>
<comment type="caution">
    <text evidence="3">The sequence shown here is derived from an EMBL/GenBank/DDBJ whole genome shotgun (WGS) entry which is preliminary data.</text>
</comment>
<gene>
    <name evidence="3" type="ORF">GC096_01370</name>
</gene>
<organism evidence="3 4">
    <name type="scientific">Paenibacillus plantarum</name>
    <dbReference type="NCBI Taxonomy" id="2654975"/>
    <lineage>
        <taxon>Bacteria</taxon>
        <taxon>Bacillati</taxon>
        <taxon>Bacillota</taxon>
        <taxon>Bacilli</taxon>
        <taxon>Bacillales</taxon>
        <taxon>Paenibacillaceae</taxon>
        <taxon>Paenibacillus</taxon>
    </lineage>
</organism>
<feature type="domain" description="NodB homology" evidence="2">
    <location>
        <begin position="7"/>
        <end position="236"/>
    </location>
</feature>
<dbReference type="Gene3D" id="3.20.20.370">
    <property type="entry name" value="Glycoside hydrolase/deacetylase"/>
    <property type="match status" value="1"/>
</dbReference>
<evidence type="ECO:0000259" key="2">
    <source>
        <dbReference type="PROSITE" id="PS51677"/>
    </source>
</evidence>
<proteinExistence type="predicted"/>
<dbReference type="PANTHER" id="PTHR34216">
    <property type="match status" value="1"/>
</dbReference>
<sequence length="236" mass="27429">MFNGKMKAVTFSYDDGVTQDIRLIQIFNKYGLKATFNLNSELLGLDNALIREGQTVNHTKIQRDQVREVYLGHEVAAHTLTHPLLTQLDETEIVKQVEEDRRNLEAIVGYDVVGMAYPGGGVNNNDYVANVIRNQTAIQYARTTTSTYHFDLQDNLFRFNPTVYHHQEWGQMEKLAEAFIALKPDKPQIFYIWGHSYEFDIHNSWDKFEQFCQRISGHDDIFYGTNREVILPDYIK</sequence>
<dbReference type="CDD" id="cd10967">
    <property type="entry name" value="CE4_GLA_like_6s"/>
    <property type="match status" value="1"/>
</dbReference>
<dbReference type="InterPro" id="IPR011330">
    <property type="entry name" value="Glyco_hydro/deAcase_b/a-brl"/>
</dbReference>
<evidence type="ECO:0000256" key="1">
    <source>
        <dbReference type="ARBA" id="ARBA00022729"/>
    </source>
</evidence>
<evidence type="ECO:0000313" key="4">
    <source>
        <dbReference type="Proteomes" id="UP000653578"/>
    </source>
</evidence>
<dbReference type="Pfam" id="PF01522">
    <property type="entry name" value="Polysacc_deac_1"/>
    <property type="match status" value="1"/>
</dbReference>
<protein>
    <submittedName>
        <fullName evidence="3">Polysaccharide deacetylase family protein</fullName>
    </submittedName>
</protein>